<protein>
    <submittedName>
        <fullName evidence="2">Uncharacterized protein</fullName>
    </submittedName>
</protein>
<feature type="region of interest" description="Disordered" evidence="1">
    <location>
        <begin position="1"/>
        <end position="21"/>
    </location>
</feature>
<proteinExistence type="predicted"/>
<name>A0A0A9EEY8_ARUDO</name>
<reference evidence="2" key="1">
    <citation type="submission" date="2014-09" db="EMBL/GenBank/DDBJ databases">
        <authorList>
            <person name="Magalhaes I.L.F."/>
            <person name="Oliveira U."/>
            <person name="Santos F.R."/>
            <person name="Vidigal T.H.D.A."/>
            <person name="Brescovit A.D."/>
            <person name="Santos A.J."/>
        </authorList>
    </citation>
    <scope>NUCLEOTIDE SEQUENCE</scope>
    <source>
        <tissue evidence="2">Shoot tissue taken approximately 20 cm above the soil surface</tissue>
    </source>
</reference>
<reference evidence="2" key="2">
    <citation type="journal article" date="2015" name="Data Brief">
        <title>Shoot transcriptome of the giant reed, Arundo donax.</title>
        <authorList>
            <person name="Barrero R.A."/>
            <person name="Guerrero F.D."/>
            <person name="Moolhuijzen P."/>
            <person name="Goolsby J.A."/>
            <person name="Tidwell J."/>
            <person name="Bellgard S.E."/>
            <person name="Bellgard M.I."/>
        </authorList>
    </citation>
    <scope>NUCLEOTIDE SEQUENCE</scope>
    <source>
        <tissue evidence="2">Shoot tissue taken approximately 20 cm above the soil surface</tissue>
    </source>
</reference>
<dbReference type="AlphaFoldDB" id="A0A0A9EEY8"/>
<feature type="compositionally biased region" description="Basic residues" evidence="1">
    <location>
        <begin position="1"/>
        <end position="12"/>
    </location>
</feature>
<evidence type="ECO:0000313" key="2">
    <source>
        <dbReference type="EMBL" id="JAD94582.1"/>
    </source>
</evidence>
<evidence type="ECO:0000256" key="1">
    <source>
        <dbReference type="SAM" id="MobiDB-lite"/>
    </source>
</evidence>
<dbReference type="EMBL" id="GBRH01203313">
    <property type="protein sequence ID" value="JAD94582.1"/>
    <property type="molecule type" value="Transcribed_RNA"/>
</dbReference>
<sequence length="43" mass="5274">MFIKEKRFKREKRKESPHETTYCAQESIATQNWTTTKLFSTYE</sequence>
<accession>A0A0A9EEY8</accession>
<organism evidence="2">
    <name type="scientific">Arundo donax</name>
    <name type="common">Giant reed</name>
    <name type="synonym">Donax arundinaceus</name>
    <dbReference type="NCBI Taxonomy" id="35708"/>
    <lineage>
        <taxon>Eukaryota</taxon>
        <taxon>Viridiplantae</taxon>
        <taxon>Streptophyta</taxon>
        <taxon>Embryophyta</taxon>
        <taxon>Tracheophyta</taxon>
        <taxon>Spermatophyta</taxon>
        <taxon>Magnoliopsida</taxon>
        <taxon>Liliopsida</taxon>
        <taxon>Poales</taxon>
        <taxon>Poaceae</taxon>
        <taxon>PACMAD clade</taxon>
        <taxon>Arundinoideae</taxon>
        <taxon>Arundineae</taxon>
        <taxon>Arundo</taxon>
    </lineage>
</organism>